<comment type="subcellular location">
    <subcellularLocation>
        <location evidence="1">Membrane</location>
        <topology evidence="1">Lipid-anchor</topology>
    </subcellularLocation>
</comment>
<keyword evidence="5" id="KW-0472">Membrane</keyword>
<evidence type="ECO:0000313" key="11">
    <source>
        <dbReference type="Proteomes" id="UP000074108"/>
    </source>
</evidence>
<dbReference type="Gene3D" id="6.20.190.10">
    <property type="entry name" value="Nutrient germinant receptor protein C, domain 1"/>
    <property type="match status" value="1"/>
</dbReference>
<dbReference type="Proteomes" id="UP000074108">
    <property type="component" value="Unassembled WGS sequence"/>
</dbReference>
<evidence type="ECO:0000256" key="1">
    <source>
        <dbReference type="ARBA" id="ARBA00004635"/>
    </source>
</evidence>
<evidence type="ECO:0000259" key="9">
    <source>
        <dbReference type="Pfam" id="PF25198"/>
    </source>
</evidence>
<evidence type="ECO:0000256" key="5">
    <source>
        <dbReference type="ARBA" id="ARBA00023136"/>
    </source>
</evidence>
<keyword evidence="7" id="KW-0449">Lipoprotein</keyword>
<dbReference type="InterPro" id="IPR046953">
    <property type="entry name" value="Spore_GerAC-like_C"/>
</dbReference>
<dbReference type="STRING" id="1150625.Q75_06665"/>
<protein>
    <submittedName>
        <fullName evidence="10">Uncharacterized protein</fullName>
    </submittedName>
</protein>
<keyword evidence="3" id="KW-0309">Germination</keyword>
<evidence type="ECO:0000259" key="8">
    <source>
        <dbReference type="Pfam" id="PF05504"/>
    </source>
</evidence>
<dbReference type="PANTHER" id="PTHR35789">
    <property type="entry name" value="SPORE GERMINATION PROTEIN B3"/>
    <property type="match status" value="1"/>
</dbReference>
<dbReference type="AlphaFoldDB" id="A0A147K9A1"/>
<dbReference type="PATRIC" id="fig|1150625.3.peg.1395"/>
<feature type="domain" description="Spore germination GerAC-like C-terminal" evidence="8">
    <location>
        <begin position="220"/>
        <end position="382"/>
    </location>
</feature>
<dbReference type="Pfam" id="PF05504">
    <property type="entry name" value="Spore_GerAC"/>
    <property type="match status" value="1"/>
</dbReference>
<comment type="caution">
    <text evidence="10">The sequence shown here is derived from an EMBL/GenBank/DDBJ whole genome shotgun (WGS) entry which is preliminary data.</text>
</comment>
<evidence type="ECO:0000256" key="2">
    <source>
        <dbReference type="ARBA" id="ARBA00007886"/>
    </source>
</evidence>
<dbReference type="EMBL" id="LDYG01000025">
    <property type="protein sequence ID" value="KUP06892.1"/>
    <property type="molecule type" value="Genomic_DNA"/>
</dbReference>
<dbReference type="InterPro" id="IPR008844">
    <property type="entry name" value="Spore_GerAC-like"/>
</dbReference>
<organism evidence="10 11">
    <name type="scientific">Bacillus coahuilensis p1.1.43</name>
    <dbReference type="NCBI Taxonomy" id="1150625"/>
    <lineage>
        <taxon>Bacteria</taxon>
        <taxon>Bacillati</taxon>
        <taxon>Bacillota</taxon>
        <taxon>Bacilli</taxon>
        <taxon>Bacillales</taxon>
        <taxon>Bacillaceae</taxon>
        <taxon>Bacillus</taxon>
    </lineage>
</organism>
<dbReference type="Gene3D" id="3.30.300.210">
    <property type="entry name" value="Nutrient germinant receptor protein C, domain 3"/>
    <property type="match status" value="1"/>
</dbReference>
<evidence type="ECO:0000256" key="7">
    <source>
        <dbReference type="ARBA" id="ARBA00023288"/>
    </source>
</evidence>
<dbReference type="InterPro" id="IPR057336">
    <property type="entry name" value="GerAC_N"/>
</dbReference>
<dbReference type="NCBIfam" id="TIGR02887">
    <property type="entry name" value="spore_ger_x_C"/>
    <property type="match status" value="1"/>
</dbReference>
<dbReference type="RefSeq" id="WP_059350825.1">
    <property type="nucleotide sequence ID" value="NZ_LDYG01000025.1"/>
</dbReference>
<gene>
    <name evidence="10" type="ORF">Q75_06665</name>
</gene>
<evidence type="ECO:0000256" key="4">
    <source>
        <dbReference type="ARBA" id="ARBA00022729"/>
    </source>
</evidence>
<name>A0A147K9A1_9BACI</name>
<sequence>MIRNIMWVIILSVSLSGCWSSKELTELAIVSALSIDKVDDGYSLTVQIINPGDIAGKSLTTRVAVSTYKAEGKSIFEAIRKLSKSSPRKLYFAHLRIVILGEELAKEGIRKSLELLSRDHEFRTDFYILVAKDHLASDIINVLTPVEKNPANKIFNTLEVSQSIWAPTSGVKLDELISKFTSKGNNPVLTGILVQGNEYQAGSLSNVESIPSPAVLELSNLAVLKKDKLIGWLNQEESKGYSYVTDKVKSTVTVIDYEDGYVTLEFTNSKTELIAEIINNVPKIRVTVEPEALIGEVSASTNFVTEEEIKKLEEKTNERGEFVLNSSIAKAKEYQSDIFGFGEAIRRKKPKLWKELESNWDEEGFQNLEVEIQFNTTIRRLGTTNQSFIEEIGE</sequence>
<evidence type="ECO:0000256" key="6">
    <source>
        <dbReference type="ARBA" id="ARBA00023139"/>
    </source>
</evidence>
<evidence type="ECO:0000256" key="3">
    <source>
        <dbReference type="ARBA" id="ARBA00022544"/>
    </source>
</evidence>
<accession>A0A147K9A1</accession>
<dbReference type="PANTHER" id="PTHR35789:SF1">
    <property type="entry name" value="SPORE GERMINATION PROTEIN B3"/>
    <property type="match status" value="1"/>
</dbReference>
<dbReference type="Pfam" id="PF25198">
    <property type="entry name" value="Spore_GerAC_N"/>
    <property type="match status" value="1"/>
</dbReference>
<comment type="similarity">
    <text evidence="2">Belongs to the GerABKC lipoprotein family.</text>
</comment>
<dbReference type="PROSITE" id="PS51257">
    <property type="entry name" value="PROKAR_LIPOPROTEIN"/>
    <property type="match status" value="1"/>
</dbReference>
<dbReference type="GO" id="GO:0009847">
    <property type="term" value="P:spore germination"/>
    <property type="evidence" value="ECO:0007669"/>
    <property type="project" value="InterPro"/>
</dbReference>
<dbReference type="GO" id="GO:0016020">
    <property type="term" value="C:membrane"/>
    <property type="evidence" value="ECO:0007669"/>
    <property type="project" value="UniProtKB-SubCell"/>
</dbReference>
<reference evidence="10 11" key="1">
    <citation type="journal article" date="2016" name="Front. Microbiol.">
        <title>Microevolution Analysis of Bacillus coahuilensis Unveils Differences in Phosphorus Acquisition Strategies and Their Regulation.</title>
        <authorList>
            <person name="Gomez-Lunar Z."/>
            <person name="Hernandez-Gonzalez I."/>
            <person name="Rodriguez-Torres M.D."/>
            <person name="Souza V."/>
            <person name="Olmedo-Alvarez G."/>
        </authorList>
    </citation>
    <scope>NUCLEOTIDE SEQUENCE [LARGE SCALE GENOMIC DNA]</scope>
    <source>
        <strain evidence="11">p1.1.43</strain>
    </source>
</reference>
<keyword evidence="4" id="KW-0732">Signal</keyword>
<proteinExistence type="inferred from homology"/>
<keyword evidence="11" id="KW-1185">Reference proteome</keyword>
<dbReference type="InterPro" id="IPR038501">
    <property type="entry name" value="Spore_GerAC_C_sf"/>
</dbReference>
<dbReference type="OrthoDB" id="9816067at2"/>
<evidence type="ECO:0000313" key="10">
    <source>
        <dbReference type="EMBL" id="KUP06892.1"/>
    </source>
</evidence>
<keyword evidence="6" id="KW-0564">Palmitate</keyword>
<feature type="domain" description="Spore germination protein N-terminal" evidence="9">
    <location>
        <begin position="21"/>
        <end position="192"/>
    </location>
</feature>